<dbReference type="EMBL" id="FNBI01000003">
    <property type="protein sequence ID" value="SDF48741.1"/>
    <property type="molecule type" value="Genomic_DNA"/>
</dbReference>
<evidence type="ECO:0000256" key="2">
    <source>
        <dbReference type="RuleBase" id="RU362080"/>
    </source>
</evidence>
<dbReference type="SUPFAM" id="SSF143120">
    <property type="entry name" value="YefM-like"/>
    <property type="match status" value="1"/>
</dbReference>
<name>A0A1G7LH37_9SPHN</name>
<dbReference type="Gene3D" id="3.40.1620.10">
    <property type="entry name" value="YefM-like domain"/>
    <property type="match status" value="1"/>
</dbReference>
<evidence type="ECO:0000313" key="5">
    <source>
        <dbReference type="Proteomes" id="UP000323502"/>
    </source>
</evidence>
<accession>A0A1G7LH37</accession>
<dbReference type="RefSeq" id="WP_149682344.1">
    <property type="nucleotide sequence ID" value="NZ_FNBI01000003.1"/>
</dbReference>
<dbReference type="EMBL" id="WSUT01000005">
    <property type="protein sequence ID" value="MWC43337.1"/>
    <property type="molecule type" value="Genomic_DNA"/>
</dbReference>
<dbReference type="NCBIfam" id="TIGR01552">
    <property type="entry name" value="phd_fam"/>
    <property type="match status" value="1"/>
</dbReference>
<proteinExistence type="inferred from homology"/>
<evidence type="ECO:0000313" key="4">
    <source>
        <dbReference type="EMBL" id="SDF48741.1"/>
    </source>
</evidence>
<dbReference type="Pfam" id="PF02604">
    <property type="entry name" value="PhdYeFM_antitox"/>
    <property type="match status" value="1"/>
</dbReference>
<evidence type="ECO:0000256" key="1">
    <source>
        <dbReference type="ARBA" id="ARBA00009981"/>
    </source>
</evidence>
<reference evidence="3 6" key="2">
    <citation type="submission" date="2019-12" db="EMBL/GenBank/DDBJ databases">
        <authorList>
            <person name="Zheng J."/>
        </authorList>
    </citation>
    <scope>NUCLEOTIDE SEQUENCE [LARGE SCALE GENOMIC DNA]</scope>
    <source>
        <strain evidence="3 6">DSM 27347</strain>
    </source>
</reference>
<keyword evidence="5" id="KW-1185">Reference proteome</keyword>
<gene>
    <name evidence="3" type="ORF">GQR91_06665</name>
    <name evidence="4" type="ORF">SAMN05216557_103492</name>
</gene>
<dbReference type="Gene3D" id="6.10.250.330">
    <property type="match status" value="1"/>
</dbReference>
<evidence type="ECO:0000313" key="3">
    <source>
        <dbReference type="EMBL" id="MWC43337.1"/>
    </source>
</evidence>
<evidence type="ECO:0000313" key="6">
    <source>
        <dbReference type="Proteomes" id="UP000436801"/>
    </source>
</evidence>
<organism evidence="4 5">
    <name type="scientific">Sphingomonas carotinifaciens</name>
    <dbReference type="NCBI Taxonomy" id="1166323"/>
    <lineage>
        <taxon>Bacteria</taxon>
        <taxon>Pseudomonadati</taxon>
        <taxon>Pseudomonadota</taxon>
        <taxon>Alphaproteobacteria</taxon>
        <taxon>Sphingomonadales</taxon>
        <taxon>Sphingomonadaceae</taxon>
        <taxon>Sphingomonas</taxon>
    </lineage>
</organism>
<comment type="similarity">
    <text evidence="1 2">Belongs to the phD/YefM antitoxin family.</text>
</comment>
<sequence>MRRISFAEADDDFGAVMDMVAAGGAPVRIVCDDGEDVVVASARTWAGMQESLYLLSSPNNARRLLDAVAGFDARWG</sequence>
<dbReference type="OrthoDB" id="9802003at2"/>
<reference evidence="4 5" key="1">
    <citation type="submission" date="2016-10" db="EMBL/GenBank/DDBJ databases">
        <authorList>
            <person name="Varghese N."/>
            <person name="Submissions S."/>
        </authorList>
    </citation>
    <scope>NUCLEOTIDE SEQUENCE [LARGE SCALE GENOMIC DNA]</scope>
    <source>
        <strain evidence="4 5">S7-754</strain>
    </source>
</reference>
<protein>
    <recommendedName>
        <fullName evidence="2">Antitoxin</fullName>
    </recommendedName>
</protein>
<dbReference type="Proteomes" id="UP000436801">
    <property type="component" value="Unassembled WGS sequence"/>
</dbReference>
<comment type="function">
    <text evidence="2">Antitoxin component of a type II toxin-antitoxin (TA) system.</text>
</comment>
<dbReference type="InterPro" id="IPR036165">
    <property type="entry name" value="YefM-like_sf"/>
</dbReference>
<dbReference type="Proteomes" id="UP000323502">
    <property type="component" value="Unassembled WGS sequence"/>
</dbReference>
<dbReference type="InterPro" id="IPR006442">
    <property type="entry name" value="Antitoxin_Phd/YefM"/>
</dbReference>
<dbReference type="AlphaFoldDB" id="A0A1G7LH37"/>